<protein>
    <submittedName>
        <fullName evidence="1">Uncharacterized protein</fullName>
    </submittedName>
</protein>
<dbReference type="InterPro" id="IPR008018">
    <property type="entry name" value="Phage_tail_attach_FII"/>
</dbReference>
<dbReference type="AlphaFoldDB" id="A0A154VP89"/>
<proteinExistence type="predicted"/>
<evidence type="ECO:0000313" key="1">
    <source>
        <dbReference type="EMBL" id="KZD03075.1"/>
    </source>
</evidence>
<dbReference type="Pfam" id="PF05354">
    <property type="entry name" value="Phage_attach"/>
    <property type="match status" value="1"/>
</dbReference>
<dbReference type="EMBL" id="LPXN01000149">
    <property type="protein sequence ID" value="KZD03075.1"/>
    <property type="molecule type" value="Genomic_DNA"/>
</dbReference>
<name>A0A154VP89_9PROT</name>
<dbReference type="Proteomes" id="UP000076400">
    <property type="component" value="Unassembled WGS sequence"/>
</dbReference>
<evidence type="ECO:0000313" key="2">
    <source>
        <dbReference type="Proteomes" id="UP000076400"/>
    </source>
</evidence>
<gene>
    <name evidence="1" type="ORF">AUP43_03385</name>
</gene>
<accession>A0A154VP89</accession>
<comment type="caution">
    <text evidence="1">The sequence shown here is derived from an EMBL/GenBank/DDBJ whole genome shotgun (WGS) entry which is preliminary data.</text>
</comment>
<dbReference type="GO" id="GO:0019068">
    <property type="term" value="P:virion assembly"/>
    <property type="evidence" value="ECO:0007669"/>
    <property type="project" value="InterPro"/>
</dbReference>
<reference evidence="1 2" key="1">
    <citation type="submission" date="2015-12" db="EMBL/GenBank/DDBJ databases">
        <title>Genome sequence of Oceanibaculum pacificum MCCC 1A02656.</title>
        <authorList>
            <person name="Lu L."/>
            <person name="Lai Q."/>
            <person name="Shao Z."/>
            <person name="Qian P."/>
        </authorList>
    </citation>
    <scope>NUCLEOTIDE SEQUENCE [LARGE SCALE GENOMIC DNA]</scope>
    <source>
        <strain evidence="1 2">MCCC 1A02656</strain>
    </source>
</reference>
<keyword evidence="2" id="KW-1185">Reference proteome</keyword>
<sequence>MLATIHSDPFMAVDVRVRLAAGGDPIPCRMAWMTGDAAIPLMQTGTGSTTRIGEIRVAVLPSVDEGDLVDLLDANGGVDETLRVDMAARPEADRLLWRLWLVPAPDEEA</sequence>
<dbReference type="STRING" id="580166.AUP43_03385"/>
<organism evidence="1 2">
    <name type="scientific">Oceanibaculum pacificum</name>
    <dbReference type="NCBI Taxonomy" id="580166"/>
    <lineage>
        <taxon>Bacteria</taxon>
        <taxon>Pseudomonadati</taxon>
        <taxon>Pseudomonadota</taxon>
        <taxon>Alphaproteobacteria</taxon>
        <taxon>Rhodospirillales</taxon>
        <taxon>Oceanibaculaceae</taxon>
        <taxon>Oceanibaculum</taxon>
    </lineage>
</organism>